<comment type="caution">
    <text evidence="1">The sequence shown here is derived from an EMBL/GenBank/DDBJ whole genome shotgun (WGS) entry which is preliminary data.</text>
</comment>
<dbReference type="AlphaFoldDB" id="A0A8S9GPJ3"/>
<name>A0A8S9GPJ3_BRACR</name>
<reference evidence="1" key="1">
    <citation type="submission" date="2019-12" db="EMBL/GenBank/DDBJ databases">
        <title>Genome sequencing and annotation of Brassica cretica.</title>
        <authorList>
            <person name="Studholme D.J."/>
            <person name="Sarris P.F."/>
        </authorList>
    </citation>
    <scope>NUCLEOTIDE SEQUENCE</scope>
    <source>
        <strain evidence="1">PFS-102/07</strain>
        <tissue evidence="1">Leaf</tissue>
    </source>
</reference>
<gene>
    <name evidence="1" type="ORF">F2Q70_00022109</name>
</gene>
<sequence length="149" mass="17113">MATKGARRSEERLGFLQIFALHENGLGYSARVIHIFLFKELITFKNLELVSLCEAPLQFSLQKFHLVNGIERNTSLSLKKVNDWEDDGARSEKANIPLKYIKVVMVLEKLRNYPLDVAVFDLLLELVAKICVRLKEKTTSYVLYGFSYA</sequence>
<proteinExistence type="predicted"/>
<organism evidence="1">
    <name type="scientific">Brassica cretica</name>
    <name type="common">Mustard</name>
    <dbReference type="NCBI Taxonomy" id="69181"/>
    <lineage>
        <taxon>Eukaryota</taxon>
        <taxon>Viridiplantae</taxon>
        <taxon>Streptophyta</taxon>
        <taxon>Embryophyta</taxon>
        <taxon>Tracheophyta</taxon>
        <taxon>Spermatophyta</taxon>
        <taxon>Magnoliopsida</taxon>
        <taxon>eudicotyledons</taxon>
        <taxon>Gunneridae</taxon>
        <taxon>Pentapetalae</taxon>
        <taxon>rosids</taxon>
        <taxon>malvids</taxon>
        <taxon>Brassicales</taxon>
        <taxon>Brassicaceae</taxon>
        <taxon>Brassiceae</taxon>
        <taxon>Brassica</taxon>
    </lineage>
</organism>
<protein>
    <submittedName>
        <fullName evidence="1">Uncharacterized protein</fullName>
    </submittedName>
</protein>
<accession>A0A8S9GPJ3</accession>
<dbReference type="EMBL" id="QGKY02001925">
    <property type="protein sequence ID" value="KAF2548165.1"/>
    <property type="molecule type" value="Genomic_DNA"/>
</dbReference>
<evidence type="ECO:0000313" key="1">
    <source>
        <dbReference type="EMBL" id="KAF2548165.1"/>
    </source>
</evidence>